<sequence>MDNQKVRAHLRKGELAVKLLESLGYSYDDSKVHLQREPRWIAPAKTELELFKEQLQELLTPPAKRTSPVRDGASFTVTSLPPGHYLNAYMYRRYVFTVESSEWIAPGSEKSEKLKGFSGWAVHFEMRGTARKQGLWLPLSCIKVTPNADF</sequence>
<dbReference type="Proteomes" id="UP000037551">
    <property type="component" value="Unassembled WGS sequence"/>
</dbReference>
<dbReference type="PATRIC" id="fig|1674920.3.peg.5897"/>
<evidence type="ECO:0000313" key="1">
    <source>
        <dbReference type="EMBL" id="KMT52112.1"/>
    </source>
</evidence>
<evidence type="ECO:0000313" key="2">
    <source>
        <dbReference type="Proteomes" id="UP000037551"/>
    </source>
</evidence>
<proteinExistence type="predicted"/>
<keyword evidence="2" id="KW-1185">Reference proteome</keyword>
<dbReference type="RefSeq" id="WP_048731831.1">
    <property type="nucleotide sequence ID" value="NZ_LFMW01000040.1"/>
</dbReference>
<gene>
    <name evidence="1" type="ORF">ACR52_28810</name>
</gene>
<dbReference type="EMBL" id="LFMW01000040">
    <property type="protein sequence ID" value="KMT52112.1"/>
    <property type="molecule type" value="Genomic_DNA"/>
</dbReference>
<dbReference type="AlphaFoldDB" id="A0A0J8FPJ2"/>
<accession>A0A0J8FPJ2</accession>
<dbReference type="STRING" id="1674920.ACR52_28810"/>
<protein>
    <submittedName>
        <fullName evidence="1">Uncharacterized protein</fullName>
    </submittedName>
</protein>
<name>A0A0J8FPJ2_9PSED</name>
<reference evidence="1 2" key="1">
    <citation type="submission" date="2015-06" db="EMBL/GenBank/DDBJ databases">
        <title>Draft genome sequence of an Antarctic Pseudomonas sp. strain KG01 with full potential for biotechnological applications.</title>
        <authorList>
            <person name="Pavlov M.S."/>
            <person name="Lira F."/>
            <person name="Martinez J.L."/>
            <person name="Marshall S.H."/>
        </authorList>
    </citation>
    <scope>NUCLEOTIDE SEQUENCE [LARGE SCALE GENOMIC DNA]</scope>
    <source>
        <strain evidence="1 2">KG01</strain>
    </source>
</reference>
<comment type="caution">
    <text evidence="1">The sequence shown here is derived from an EMBL/GenBank/DDBJ whole genome shotgun (WGS) entry which is preliminary data.</text>
</comment>
<organism evidence="1 2">
    <name type="scientific">Pseudomonas fildesensis</name>
    <dbReference type="NCBI Taxonomy" id="1674920"/>
    <lineage>
        <taxon>Bacteria</taxon>
        <taxon>Pseudomonadati</taxon>
        <taxon>Pseudomonadota</taxon>
        <taxon>Gammaproteobacteria</taxon>
        <taxon>Pseudomonadales</taxon>
        <taxon>Pseudomonadaceae</taxon>
        <taxon>Pseudomonas</taxon>
    </lineage>
</organism>